<evidence type="ECO:0000256" key="1">
    <source>
        <dbReference type="ARBA" id="ARBA00004606"/>
    </source>
</evidence>
<comment type="similarity">
    <text evidence="2">Belongs to the MNN1/MNT family.</text>
</comment>
<evidence type="ECO:0000313" key="10">
    <source>
        <dbReference type="EMBL" id="ORY50066.1"/>
    </source>
</evidence>
<keyword evidence="5" id="KW-0812">Transmembrane</keyword>
<evidence type="ECO:0000256" key="4">
    <source>
        <dbReference type="ARBA" id="ARBA00022679"/>
    </source>
</evidence>
<dbReference type="AlphaFoldDB" id="A0A1Y2CT45"/>
<evidence type="ECO:0000256" key="2">
    <source>
        <dbReference type="ARBA" id="ARBA00009105"/>
    </source>
</evidence>
<dbReference type="InterPro" id="IPR029044">
    <property type="entry name" value="Nucleotide-diphossugar_trans"/>
</dbReference>
<keyword evidence="11" id="KW-1185">Reference proteome</keyword>
<reference evidence="10 11" key="1">
    <citation type="submission" date="2016-07" db="EMBL/GenBank/DDBJ databases">
        <title>Pervasive Adenine N6-methylation of Active Genes in Fungi.</title>
        <authorList>
            <consortium name="DOE Joint Genome Institute"/>
            <person name="Mondo S.J."/>
            <person name="Dannebaum R.O."/>
            <person name="Kuo R.C."/>
            <person name="Labutti K."/>
            <person name="Haridas S."/>
            <person name="Kuo A."/>
            <person name="Salamov A."/>
            <person name="Ahrendt S.R."/>
            <person name="Lipzen A."/>
            <person name="Sullivan W."/>
            <person name="Andreopoulos W.B."/>
            <person name="Clum A."/>
            <person name="Lindquist E."/>
            <person name="Daum C."/>
            <person name="Ramamoorthy G.K."/>
            <person name="Gryganskyi A."/>
            <person name="Culley D."/>
            <person name="Magnuson J.K."/>
            <person name="James T.Y."/>
            <person name="O'Malley M.A."/>
            <person name="Stajich J.E."/>
            <person name="Spatafora J.W."/>
            <person name="Visel A."/>
            <person name="Grigoriev I.V."/>
        </authorList>
    </citation>
    <scope>NUCLEOTIDE SEQUENCE [LARGE SCALE GENOMIC DNA]</scope>
    <source>
        <strain evidence="10 11">JEL800</strain>
    </source>
</reference>
<organism evidence="10 11">
    <name type="scientific">Rhizoclosmatium globosum</name>
    <dbReference type="NCBI Taxonomy" id="329046"/>
    <lineage>
        <taxon>Eukaryota</taxon>
        <taxon>Fungi</taxon>
        <taxon>Fungi incertae sedis</taxon>
        <taxon>Chytridiomycota</taxon>
        <taxon>Chytridiomycota incertae sedis</taxon>
        <taxon>Chytridiomycetes</taxon>
        <taxon>Chytridiales</taxon>
        <taxon>Chytriomycetaceae</taxon>
        <taxon>Rhizoclosmatium</taxon>
    </lineage>
</organism>
<dbReference type="PANTHER" id="PTHR31392:SF1">
    <property type="entry name" value="ALPHA-1,3-MANNOSYLTRANSFERASE MNN1-RELATED"/>
    <property type="match status" value="1"/>
</dbReference>
<keyword evidence="9" id="KW-0325">Glycoprotein</keyword>
<dbReference type="GO" id="GO:0016020">
    <property type="term" value="C:membrane"/>
    <property type="evidence" value="ECO:0007669"/>
    <property type="project" value="UniProtKB-SubCell"/>
</dbReference>
<dbReference type="Pfam" id="PF11051">
    <property type="entry name" value="Mannosyl_trans3"/>
    <property type="match status" value="1"/>
</dbReference>
<dbReference type="PANTHER" id="PTHR31392">
    <property type="entry name" value="ALPHA-1,3-MANNOSYLTRANSFERASE MNN1-RELATED"/>
    <property type="match status" value="1"/>
</dbReference>
<evidence type="ECO:0000256" key="8">
    <source>
        <dbReference type="ARBA" id="ARBA00023136"/>
    </source>
</evidence>
<evidence type="ECO:0008006" key="12">
    <source>
        <dbReference type="Google" id="ProtNLM"/>
    </source>
</evidence>
<proteinExistence type="inferred from homology"/>
<keyword evidence="7" id="KW-1133">Transmembrane helix</keyword>
<evidence type="ECO:0000313" key="11">
    <source>
        <dbReference type="Proteomes" id="UP000193642"/>
    </source>
</evidence>
<keyword evidence="3" id="KW-0328">Glycosyltransferase</keyword>
<gene>
    <name evidence="10" type="ORF">BCR33DRAFT_561207</name>
</gene>
<evidence type="ECO:0000256" key="9">
    <source>
        <dbReference type="ARBA" id="ARBA00023180"/>
    </source>
</evidence>
<name>A0A1Y2CT45_9FUNG</name>
<protein>
    <recommendedName>
        <fullName evidence="12">Nucleotide-diphospho-sugar transferase</fullName>
    </recommendedName>
</protein>
<evidence type="ECO:0000256" key="7">
    <source>
        <dbReference type="ARBA" id="ARBA00022989"/>
    </source>
</evidence>
<accession>A0A1Y2CT45</accession>
<dbReference type="Proteomes" id="UP000193642">
    <property type="component" value="Unassembled WGS sequence"/>
</dbReference>
<dbReference type="GO" id="GO:0006493">
    <property type="term" value="P:protein O-linked glycosylation"/>
    <property type="evidence" value="ECO:0007669"/>
    <property type="project" value="TreeGrafter"/>
</dbReference>
<dbReference type="InterPro" id="IPR022751">
    <property type="entry name" value="Alpha_mannosyltransferase"/>
</dbReference>
<keyword evidence="6" id="KW-0735">Signal-anchor</keyword>
<comment type="caution">
    <text evidence="10">The sequence shown here is derived from an EMBL/GenBank/DDBJ whole genome shotgun (WGS) entry which is preliminary data.</text>
</comment>
<keyword evidence="4" id="KW-0808">Transferase</keyword>
<evidence type="ECO:0000256" key="3">
    <source>
        <dbReference type="ARBA" id="ARBA00022676"/>
    </source>
</evidence>
<dbReference type="EMBL" id="MCGO01000008">
    <property type="protein sequence ID" value="ORY50066.1"/>
    <property type="molecule type" value="Genomic_DNA"/>
</dbReference>
<keyword evidence="8" id="KW-0472">Membrane</keyword>
<evidence type="ECO:0000256" key="6">
    <source>
        <dbReference type="ARBA" id="ARBA00022968"/>
    </source>
</evidence>
<dbReference type="GO" id="GO:0005794">
    <property type="term" value="C:Golgi apparatus"/>
    <property type="evidence" value="ECO:0007669"/>
    <property type="project" value="TreeGrafter"/>
</dbReference>
<comment type="subcellular location">
    <subcellularLocation>
        <location evidence="1">Membrane</location>
        <topology evidence="1">Single-pass type II membrane protein</topology>
    </subcellularLocation>
</comment>
<sequence length="570" mass="67202">MIRNRRTMRRIENMLVILAIIFLCLEGWWLLNRAHRNGVTVTSLLPFQQHKRPNIDVPIEIAKKMQRSKELQWLERTIDLDQAQILDYLQGTPVILNETDAFGFRKKFDVVSTWNRVHRYAQQQEFTGYRYEYTLEVEIEDRKETFTQLRANFLWMTRRIRANTIAYLLLHDNRNLQQKLVSSKNQQKLQQELQSVVAKFSDLYYWYKDRSKTIRVMHDRFLNVTGTDKESGIVMSGGANQFRSLVLTIRALREIMKCTLPIEVHYAGDSDLPMHLVEELKKLPGVDIVDLKQSMPYEMRVIRGWSVKPFAILNSSFRKVIFIDADVLFFQDPAVILTKSPIFRQYGQLFFSDRSLDRGNGTYTEWFNEINPYRTQYASGLRFANALSWHEMESGVVALDKGNVRILHALYYACKMNAKDIRDETYTRVWGDKETFWLSFELLRVPYVFVPTYSGAIGYKDGAKVCGNNYHVDETFKPFWWNSGIMMTKNATKSNDMYMRFEYAAYDSDRDTLKWEWEHNGTPFCVEPLYPEREVIALDKQQKDIGAAYIRLDKEIKALYPEPKDEDNEL</sequence>
<dbReference type="OrthoDB" id="2108787at2759"/>
<dbReference type="SUPFAM" id="SSF53448">
    <property type="entry name" value="Nucleotide-diphospho-sugar transferases"/>
    <property type="match status" value="1"/>
</dbReference>
<dbReference type="GO" id="GO:0000033">
    <property type="term" value="F:alpha-1,3-mannosyltransferase activity"/>
    <property type="evidence" value="ECO:0007669"/>
    <property type="project" value="TreeGrafter"/>
</dbReference>
<evidence type="ECO:0000256" key="5">
    <source>
        <dbReference type="ARBA" id="ARBA00022692"/>
    </source>
</evidence>